<gene>
    <name evidence="1" type="ORF">GGQ22_16545</name>
</gene>
<dbReference type="RefSeq" id="WP_154612472.1">
    <property type="nucleotide sequence ID" value="NZ_CP053660.1"/>
</dbReference>
<evidence type="ECO:0000313" key="1">
    <source>
        <dbReference type="EMBL" id="MTB96687.1"/>
    </source>
</evidence>
<evidence type="ECO:0000313" key="2">
    <source>
        <dbReference type="Proteomes" id="UP000433406"/>
    </source>
</evidence>
<protein>
    <submittedName>
        <fullName evidence="1">Uncharacterized protein</fullName>
    </submittedName>
</protein>
<dbReference type="Proteomes" id="UP000433406">
    <property type="component" value="Unassembled WGS sequence"/>
</dbReference>
<keyword evidence="2" id="KW-1185">Reference proteome</keyword>
<proteinExistence type="predicted"/>
<comment type="caution">
    <text evidence="1">The sequence shown here is derived from an EMBL/GenBank/DDBJ whole genome shotgun (WGS) entry which is preliminary data.</text>
</comment>
<dbReference type="PROSITE" id="PS51318">
    <property type="entry name" value="TAT"/>
    <property type="match status" value="1"/>
</dbReference>
<reference evidence="1 2" key="1">
    <citation type="submission" date="2019-10" db="EMBL/GenBank/DDBJ databases">
        <title>Nocardioides novel species isolated from the excrement of Marmot.</title>
        <authorList>
            <person name="Zhang G."/>
        </authorList>
    </citation>
    <scope>NUCLEOTIDE SEQUENCE [LARGE SCALE GENOMIC DNA]</scope>
    <source>
        <strain evidence="2">zg-579</strain>
    </source>
</reference>
<sequence length="195" mass="20404">MSSFMSPTTRRSMAAATAVGAAALVLATPGAAHAATSTFTDKAGDIGPGVDLLSVKVVNGETNLRVVTTHRDLVPSYRSAAGGAVYLDTDLDSKGPEHALVGGYFDGTDYALVEVDGWGDRDGERVECDYASRLDYDAETVRSRFSQDCFAGDDAADDSTDVRVEVRVSGAKKDGGTAVDWLGTPRTFSKAVARG</sequence>
<name>A0A6I3JF15_9ACTN</name>
<accession>A0A6I3JF15</accession>
<organism evidence="1 2">
    <name type="scientific">Nocardioides marmotae</name>
    <dbReference type="NCBI Taxonomy" id="2663857"/>
    <lineage>
        <taxon>Bacteria</taxon>
        <taxon>Bacillati</taxon>
        <taxon>Actinomycetota</taxon>
        <taxon>Actinomycetes</taxon>
        <taxon>Propionibacteriales</taxon>
        <taxon>Nocardioidaceae</taxon>
        <taxon>Nocardioides</taxon>
    </lineage>
</organism>
<dbReference type="EMBL" id="WLCI01000018">
    <property type="protein sequence ID" value="MTB96687.1"/>
    <property type="molecule type" value="Genomic_DNA"/>
</dbReference>
<dbReference type="AlphaFoldDB" id="A0A6I3JF15"/>
<dbReference type="InterPro" id="IPR006311">
    <property type="entry name" value="TAT_signal"/>
</dbReference>